<sequence>MTALSFEKLRLHSGQIAAGALILGFWGLARLPELPAHEQRAMAQRFHFKESPLPAVSGPAHQFIRKVHPDLEHIAAWISASGAFVALNDFDRDGLANDVCYVETRTDQVIVAPAPGTGERYRPFTFEPGKLPFDQASIAPMGCQPGDFNEDGRTDAMVYYFGRSPILFIQQPTTPAETGFGPARFAVQELVPKVERWYTIATTMADIDGDGHQDLYIGNYFGDGSRLLGGGSRETGRPAGGWMQHSFSRGNVNGGSQRIYLGKGTGQFAEAAGFEGEMARSWSLAVGAADIDGDQLPEIYVANDFGPDRLFHNRSTPGRVRLVSLEGERTLTTPTSKVLGKDSFKGMGIDFGDIDRDGRLDMFVTNITQPFGLQESNFAFINTGNLAAMAGGLAPFTDRSEALGLSRSYGWGWEVRLNDFDNDGELEALQAVGFLRGTINRWPELQEAATGSDELVANPATWPQLVLGDDLSSDRPNPFFVRDSRGRYFDLAKDIGLGRPRVSRGIATADVDGDGRLDFATGDQFTTSYFYANQSPKNGQFLGLHVLLPPAGQAVGSHKVRSGHPGADTPGRPAIGAEATLELPDGRKFISQIDGGNGHAGKRAPELHFGLGTVSAGTPVRVALRWRDGEGRVHRDRFELTTGWHTVVLGPTHASKKEM</sequence>
<dbReference type="Proteomes" id="UP001054846">
    <property type="component" value="Chromosome"/>
</dbReference>
<dbReference type="SUPFAM" id="SSF69318">
    <property type="entry name" value="Integrin alpha N-terminal domain"/>
    <property type="match status" value="1"/>
</dbReference>
<protein>
    <submittedName>
        <fullName evidence="3">CRTAC1 family protein</fullName>
    </submittedName>
</protein>
<dbReference type="Pfam" id="PF01839">
    <property type="entry name" value="FG-GAP"/>
    <property type="match status" value="1"/>
</dbReference>
<reference evidence="3 4" key="1">
    <citation type="journal article" date="2021" name="Genome Biol. Evol.">
        <title>Complete Genome Sequencing of a Novel Gloeobacter Species from a Waterfall Cave in Mexico.</title>
        <authorList>
            <person name="Saw J.H."/>
            <person name="Cardona T."/>
            <person name="Montejano G."/>
        </authorList>
    </citation>
    <scope>NUCLEOTIDE SEQUENCE [LARGE SCALE GENOMIC DNA]</scope>
    <source>
        <strain evidence="3">MG652769</strain>
    </source>
</reference>
<dbReference type="InterPro" id="IPR028994">
    <property type="entry name" value="Integrin_alpha_N"/>
</dbReference>
<evidence type="ECO:0000256" key="1">
    <source>
        <dbReference type="ARBA" id="ARBA00022729"/>
    </source>
</evidence>
<feature type="domain" description="ASPIC/UnbV" evidence="2">
    <location>
        <begin position="574"/>
        <end position="630"/>
    </location>
</feature>
<dbReference type="Pfam" id="PF07593">
    <property type="entry name" value="UnbV_ASPIC"/>
    <property type="match status" value="1"/>
</dbReference>
<dbReference type="InterPro" id="IPR011519">
    <property type="entry name" value="UnbV_ASPIC"/>
</dbReference>
<keyword evidence="1" id="KW-0732">Signal</keyword>
<evidence type="ECO:0000259" key="2">
    <source>
        <dbReference type="Pfam" id="PF07593"/>
    </source>
</evidence>
<dbReference type="InterPro" id="IPR013517">
    <property type="entry name" value="FG-GAP"/>
</dbReference>
<gene>
    <name evidence="3" type="ORF">ISF26_08935</name>
</gene>
<dbReference type="PANTHER" id="PTHR16026:SF0">
    <property type="entry name" value="CARTILAGE ACIDIC PROTEIN 1"/>
    <property type="match status" value="1"/>
</dbReference>
<dbReference type="EMBL" id="CP063845">
    <property type="protein sequence ID" value="UFP96314.1"/>
    <property type="molecule type" value="Genomic_DNA"/>
</dbReference>
<dbReference type="PANTHER" id="PTHR16026">
    <property type="entry name" value="CARTILAGE ACIDIC PROTEIN 1"/>
    <property type="match status" value="1"/>
</dbReference>
<dbReference type="InterPro" id="IPR027039">
    <property type="entry name" value="Crtac1"/>
</dbReference>
<dbReference type="Pfam" id="PF13517">
    <property type="entry name" value="FG-GAP_3"/>
    <property type="match status" value="1"/>
</dbReference>
<keyword evidence="4" id="KW-1185">Reference proteome</keyword>
<dbReference type="Gene3D" id="2.130.10.130">
    <property type="entry name" value="Integrin alpha, N-terminal"/>
    <property type="match status" value="1"/>
</dbReference>
<name>A0ABY3PS21_9CYAN</name>
<proteinExistence type="predicted"/>
<dbReference type="RefSeq" id="WP_230843559.1">
    <property type="nucleotide sequence ID" value="NZ_CP063845.1"/>
</dbReference>
<evidence type="ECO:0000313" key="4">
    <source>
        <dbReference type="Proteomes" id="UP001054846"/>
    </source>
</evidence>
<accession>A0ABY3PS21</accession>
<evidence type="ECO:0000313" key="3">
    <source>
        <dbReference type="EMBL" id="UFP96314.1"/>
    </source>
</evidence>
<organism evidence="3 4">
    <name type="scientific">Gloeobacter morelensis MG652769</name>
    <dbReference type="NCBI Taxonomy" id="2781736"/>
    <lineage>
        <taxon>Bacteria</taxon>
        <taxon>Bacillati</taxon>
        <taxon>Cyanobacteriota</taxon>
        <taxon>Cyanophyceae</taxon>
        <taxon>Gloeobacterales</taxon>
        <taxon>Gloeobacteraceae</taxon>
        <taxon>Gloeobacter</taxon>
        <taxon>Gloeobacter morelensis</taxon>
    </lineage>
</organism>